<reference evidence="2" key="1">
    <citation type="submission" date="2022-06" db="EMBL/GenBank/DDBJ databases">
        <title>Sneathiella actinostolidae sp. nov., isolated from a sea anemonein the Western Pacific Ocean.</title>
        <authorList>
            <person name="Wei M.J."/>
        </authorList>
    </citation>
    <scope>NUCLEOTIDE SEQUENCE</scope>
    <source>
        <strain evidence="2">PHK-P5</strain>
    </source>
</reference>
<evidence type="ECO:0000313" key="2">
    <source>
        <dbReference type="EMBL" id="USG59751.1"/>
    </source>
</evidence>
<keyword evidence="1" id="KW-0732">Signal</keyword>
<accession>A0ABY4VXV2</accession>
<name>A0ABY4VXV2_9PROT</name>
<sequence length="183" mass="19428">MKSWARKYPIRVCGLLILSLGFGASALAGEATDNPVAIKLLKSLGIEEITKMNLGGVVLDGVGGFDTLAFYSSSSGHLAKFEYSDELNYSARPKIGTRQLGEIKITGTPGATVTFSVEKGANLSNGKGDILKIREMYRTPFSDEGTLDSNGVLIITTGIELEYSGKPALGTYTGSYTVTANYP</sequence>
<dbReference type="EMBL" id="CP098747">
    <property type="protein sequence ID" value="USG59751.1"/>
    <property type="molecule type" value="Genomic_DNA"/>
</dbReference>
<dbReference type="Pfam" id="PF14352">
    <property type="entry name" value="DUF4402"/>
    <property type="match status" value="1"/>
</dbReference>
<evidence type="ECO:0000313" key="3">
    <source>
        <dbReference type="Proteomes" id="UP001056291"/>
    </source>
</evidence>
<proteinExistence type="predicted"/>
<feature type="signal peptide" evidence="1">
    <location>
        <begin position="1"/>
        <end position="28"/>
    </location>
</feature>
<dbReference type="InterPro" id="IPR025514">
    <property type="entry name" value="DUF4402"/>
</dbReference>
<dbReference type="RefSeq" id="WP_251932521.1">
    <property type="nucleotide sequence ID" value="NZ_CP098747.1"/>
</dbReference>
<dbReference type="Proteomes" id="UP001056291">
    <property type="component" value="Chromosome"/>
</dbReference>
<organism evidence="2 3">
    <name type="scientific">Sneathiella marina</name>
    <dbReference type="NCBI Taxonomy" id="2950108"/>
    <lineage>
        <taxon>Bacteria</taxon>
        <taxon>Pseudomonadati</taxon>
        <taxon>Pseudomonadota</taxon>
        <taxon>Alphaproteobacteria</taxon>
        <taxon>Sneathiellales</taxon>
        <taxon>Sneathiellaceae</taxon>
        <taxon>Sneathiella</taxon>
    </lineage>
</organism>
<feature type="chain" id="PRO_5045582727" evidence="1">
    <location>
        <begin position="29"/>
        <end position="183"/>
    </location>
</feature>
<protein>
    <submittedName>
        <fullName evidence="2">DUF4402 domain-containing protein</fullName>
    </submittedName>
</protein>
<gene>
    <name evidence="2" type="ORF">NBZ79_11240</name>
</gene>
<evidence type="ECO:0000256" key="1">
    <source>
        <dbReference type="SAM" id="SignalP"/>
    </source>
</evidence>
<keyword evidence="3" id="KW-1185">Reference proteome</keyword>